<dbReference type="PROSITE" id="PS51257">
    <property type="entry name" value="PROKAR_LIPOPROTEIN"/>
    <property type="match status" value="1"/>
</dbReference>
<evidence type="ECO:0000313" key="1">
    <source>
        <dbReference type="EMBL" id="MEC3890150.1"/>
    </source>
</evidence>
<protein>
    <submittedName>
        <fullName evidence="1">DUF6491 family protein</fullName>
    </submittedName>
</protein>
<dbReference type="RefSeq" id="WP_161960393.1">
    <property type="nucleotide sequence ID" value="NZ_JAJFNJ020000003.1"/>
</dbReference>
<comment type="caution">
    <text evidence="1">The sequence shown here is derived from an EMBL/GenBank/DDBJ whole genome shotgun (WGS) entry which is preliminary data.</text>
</comment>
<dbReference type="Pfam" id="PF20101">
    <property type="entry name" value="DUF6491"/>
    <property type="match status" value="1"/>
</dbReference>
<evidence type="ECO:0000313" key="2">
    <source>
        <dbReference type="Proteomes" id="UP001297361"/>
    </source>
</evidence>
<organism evidence="1 2">
    <name type="scientific">Xanthomonas campestris pv. papavericola</name>
    <dbReference type="NCBI Taxonomy" id="487881"/>
    <lineage>
        <taxon>Bacteria</taxon>
        <taxon>Pseudomonadati</taxon>
        <taxon>Pseudomonadota</taxon>
        <taxon>Gammaproteobacteria</taxon>
        <taxon>Lysobacterales</taxon>
        <taxon>Lysobacteraceae</taxon>
        <taxon>Xanthomonas</taxon>
    </lineage>
</organism>
<reference evidence="1" key="2">
    <citation type="submission" date="2024-01" db="EMBL/GenBank/DDBJ databases">
        <title>Long-read genome sequencing of X. campestris pv. papavericola.</title>
        <authorList>
            <person name="Hussain R.M.F."/>
            <person name="Greer S."/>
            <person name="Harrison J."/>
            <person name="Grant M."/>
            <person name="Vicente J."/>
            <person name="Studholme D.J."/>
        </authorList>
    </citation>
    <scope>NUCLEOTIDE SEQUENCE</scope>
    <source>
        <strain evidence="1">NCPPB 2970</strain>
    </source>
</reference>
<reference evidence="1" key="1">
    <citation type="submission" date="2021-10" db="EMBL/GenBank/DDBJ databases">
        <authorList>
            <person name="Hussein R."/>
            <person name="Harrison J."/>
            <person name="Studholme D.J."/>
            <person name="Vicente J."/>
            <person name="Grant M."/>
        </authorList>
    </citation>
    <scope>NUCLEOTIDE SEQUENCE</scope>
    <source>
        <strain evidence="1">NCPPB 2970</strain>
    </source>
</reference>
<dbReference type="EMBL" id="JAJFNJ020000003">
    <property type="protein sequence ID" value="MEC3890150.1"/>
    <property type="molecule type" value="Genomic_DNA"/>
</dbReference>
<dbReference type="AlphaFoldDB" id="A0AAJ3CGF6"/>
<name>A0AAJ3CGF6_XANCA</name>
<dbReference type="InterPro" id="IPR045500">
    <property type="entry name" value="DUF6491"/>
</dbReference>
<sequence>MHKFIWVVIALLSLVGCATGRLSDEERLQLYRANAGAPVRDFRYGNSLAGWTALGGSALAVWTRPNQAYLLELRASCNELGYAPAIAITQRFGQVSARFDNVIALGGPGMIRIPCRIETIRPLDVKAIRASEKQLREARMQERTEAEAEQAPQE</sequence>
<accession>A0AAJ3CGF6</accession>
<gene>
    <name evidence="1" type="ORF">LLE72_020960</name>
</gene>
<dbReference type="Proteomes" id="UP001297361">
    <property type="component" value="Unassembled WGS sequence"/>
</dbReference>
<proteinExistence type="predicted"/>